<evidence type="ECO:0000313" key="2">
    <source>
        <dbReference type="Proteomes" id="UP001165060"/>
    </source>
</evidence>
<reference evidence="1 2" key="1">
    <citation type="journal article" date="2023" name="Commun. Biol.">
        <title>Genome analysis of Parmales, the sister group of diatoms, reveals the evolutionary specialization of diatoms from phago-mixotrophs to photoautotrophs.</title>
        <authorList>
            <person name="Ban H."/>
            <person name="Sato S."/>
            <person name="Yoshikawa S."/>
            <person name="Yamada K."/>
            <person name="Nakamura Y."/>
            <person name="Ichinomiya M."/>
            <person name="Sato N."/>
            <person name="Blanc-Mathieu R."/>
            <person name="Endo H."/>
            <person name="Kuwata A."/>
            <person name="Ogata H."/>
        </authorList>
    </citation>
    <scope>NUCLEOTIDE SEQUENCE [LARGE SCALE GENOMIC DNA]</scope>
</reference>
<accession>A0ABQ6N683</accession>
<comment type="caution">
    <text evidence="1">The sequence shown here is derived from an EMBL/GenBank/DDBJ whole genome shotgun (WGS) entry which is preliminary data.</text>
</comment>
<dbReference type="EMBL" id="BRYB01002239">
    <property type="protein sequence ID" value="GMI41768.1"/>
    <property type="molecule type" value="Genomic_DNA"/>
</dbReference>
<keyword evidence="2" id="KW-1185">Reference proteome</keyword>
<evidence type="ECO:0000313" key="1">
    <source>
        <dbReference type="EMBL" id="GMI41768.1"/>
    </source>
</evidence>
<gene>
    <name evidence="1" type="ORF">TeGR_g11138</name>
</gene>
<organism evidence="1 2">
    <name type="scientific">Tetraparma gracilis</name>
    <dbReference type="NCBI Taxonomy" id="2962635"/>
    <lineage>
        <taxon>Eukaryota</taxon>
        <taxon>Sar</taxon>
        <taxon>Stramenopiles</taxon>
        <taxon>Ochrophyta</taxon>
        <taxon>Bolidophyceae</taxon>
        <taxon>Parmales</taxon>
        <taxon>Triparmaceae</taxon>
        <taxon>Tetraparma</taxon>
    </lineage>
</organism>
<sequence length="256" mass="27010">MLMLPIPPLSAGARAQLETLAAELPPAPPPPGAPLPPVYHLPAASLFSIYPFLAPRSLLAFLLSSRFMLATSLMPAFRGLLVSALPPLPPLPAASLLPLLALVPSPSCCASTASAPCISLPALRPLCSACWAQRDPLCTRAHAFARFLLTAAQIDTLASVAVEGTGLPEHGEIGKAHRALRLNEAAQLAARVHAAKGGVESERESRRAAALARPDGGVRTAVLRPVQPNYLLLNQELGESGVLWSQKEKYGVWKWG</sequence>
<protein>
    <submittedName>
        <fullName evidence="1">Uncharacterized protein</fullName>
    </submittedName>
</protein>
<dbReference type="Proteomes" id="UP001165060">
    <property type="component" value="Unassembled WGS sequence"/>
</dbReference>
<name>A0ABQ6N683_9STRA</name>
<proteinExistence type="predicted"/>